<comment type="caution">
    <text evidence="1">The sequence shown here is derived from an EMBL/GenBank/DDBJ whole genome shotgun (WGS) entry which is preliminary data.</text>
</comment>
<reference evidence="1" key="1">
    <citation type="submission" date="2021-01" db="EMBL/GenBank/DDBJ databases">
        <title>Novel species in genus Nocardioides.</title>
        <authorList>
            <person name="Zhang G."/>
        </authorList>
    </citation>
    <scope>NUCLEOTIDE SEQUENCE</scope>
    <source>
        <strain evidence="1">Zg-536</strain>
    </source>
</reference>
<dbReference type="RefSeq" id="WP_205292733.1">
    <property type="nucleotide sequence ID" value="NZ_CP074406.1"/>
</dbReference>
<proteinExistence type="predicted"/>
<gene>
    <name evidence="1" type="ORF">JK386_16025</name>
</gene>
<dbReference type="Proteomes" id="UP000663791">
    <property type="component" value="Unassembled WGS sequence"/>
</dbReference>
<sequence>MTRLTGDDGAYAVPPDSIIKELSKADDPHTGWNGAAGVSVTPVGVPGDISVHQVVSRMFSGY</sequence>
<evidence type="ECO:0000313" key="2">
    <source>
        <dbReference type="Proteomes" id="UP000663791"/>
    </source>
</evidence>
<name>A0A939BWU1_9ACTN</name>
<dbReference type="EMBL" id="JAERTX010000017">
    <property type="protein sequence ID" value="MBM9461411.1"/>
    <property type="molecule type" value="Genomic_DNA"/>
</dbReference>
<dbReference type="AlphaFoldDB" id="A0A939BWU1"/>
<protein>
    <submittedName>
        <fullName evidence="1">Uncharacterized protein</fullName>
    </submittedName>
</protein>
<evidence type="ECO:0000313" key="1">
    <source>
        <dbReference type="EMBL" id="MBM9461411.1"/>
    </source>
</evidence>
<accession>A0A939BWU1</accession>
<keyword evidence="2" id="KW-1185">Reference proteome</keyword>
<organism evidence="1 2">
    <name type="scientific">Nocardioides faecalis</name>
    <dbReference type="NCBI Taxonomy" id="2803858"/>
    <lineage>
        <taxon>Bacteria</taxon>
        <taxon>Bacillati</taxon>
        <taxon>Actinomycetota</taxon>
        <taxon>Actinomycetes</taxon>
        <taxon>Propionibacteriales</taxon>
        <taxon>Nocardioidaceae</taxon>
        <taxon>Nocardioides</taxon>
    </lineage>
</organism>